<sequence length="172" mass="18783">MSAVLPASLSRALTRNFRRSQASPPWLASSPLLSLPTELFRPIFYYACTDDGRIGCAINAVCKLLPSVCLDTGADLQYASICGTDRMKKFLEMLRGRDVAGRRVVSLVLRRDEPATDMKEHVFLLFSILSTITSHHLRILEHADSADGGGDVACAEVGGNVGEDSSEKLVWQ</sequence>
<comment type="caution">
    <text evidence="1">The sequence shown here is derived from an EMBL/GenBank/DDBJ whole genome shotgun (WGS) entry which is preliminary data.</text>
</comment>
<dbReference type="EMBL" id="RWJN01000147">
    <property type="protein sequence ID" value="TCD66140.1"/>
    <property type="molecule type" value="Genomic_DNA"/>
</dbReference>
<evidence type="ECO:0000313" key="1">
    <source>
        <dbReference type="EMBL" id="TCD66140.1"/>
    </source>
</evidence>
<accession>A0A4R0RDD9</accession>
<keyword evidence="2" id="KW-1185">Reference proteome</keyword>
<protein>
    <submittedName>
        <fullName evidence="1">Uncharacterized protein</fullName>
    </submittedName>
</protein>
<proteinExistence type="predicted"/>
<dbReference type="AlphaFoldDB" id="A0A4R0RDD9"/>
<dbReference type="Proteomes" id="UP000292702">
    <property type="component" value="Unassembled WGS sequence"/>
</dbReference>
<organism evidence="1 2">
    <name type="scientific">Steccherinum ochraceum</name>
    <dbReference type="NCBI Taxonomy" id="92696"/>
    <lineage>
        <taxon>Eukaryota</taxon>
        <taxon>Fungi</taxon>
        <taxon>Dikarya</taxon>
        <taxon>Basidiomycota</taxon>
        <taxon>Agaricomycotina</taxon>
        <taxon>Agaricomycetes</taxon>
        <taxon>Polyporales</taxon>
        <taxon>Steccherinaceae</taxon>
        <taxon>Steccherinum</taxon>
    </lineage>
</organism>
<gene>
    <name evidence="1" type="ORF">EIP91_001694</name>
</gene>
<name>A0A4R0RDD9_9APHY</name>
<evidence type="ECO:0000313" key="2">
    <source>
        <dbReference type="Proteomes" id="UP000292702"/>
    </source>
</evidence>
<reference evidence="1 2" key="1">
    <citation type="submission" date="2018-11" db="EMBL/GenBank/DDBJ databases">
        <title>Genome assembly of Steccherinum ochraceum LE-BIN_3174, the white-rot fungus of the Steccherinaceae family (The Residual Polyporoid clade, Polyporales, Basidiomycota).</title>
        <authorList>
            <person name="Fedorova T.V."/>
            <person name="Glazunova O.A."/>
            <person name="Landesman E.O."/>
            <person name="Moiseenko K.V."/>
            <person name="Psurtseva N.V."/>
            <person name="Savinova O.S."/>
            <person name="Shakhova N.V."/>
            <person name="Tyazhelova T.V."/>
            <person name="Vasina D.V."/>
        </authorList>
    </citation>
    <scope>NUCLEOTIDE SEQUENCE [LARGE SCALE GENOMIC DNA]</scope>
    <source>
        <strain evidence="1 2">LE-BIN_3174</strain>
    </source>
</reference>